<dbReference type="Pfam" id="PF00076">
    <property type="entry name" value="RRM_1"/>
    <property type="match status" value="3"/>
</dbReference>
<evidence type="ECO:0000256" key="10">
    <source>
        <dbReference type="PROSITE-ProRule" id="PRU00176"/>
    </source>
</evidence>
<feature type="compositionally biased region" description="Polar residues" evidence="11">
    <location>
        <begin position="759"/>
        <end position="768"/>
    </location>
</feature>
<dbReference type="PANTHER" id="PTHR47640">
    <property type="entry name" value="TRNA SELENOCYSTEINE 1-ASSOCIATED PROTEIN 1-RELATED-RELATED"/>
    <property type="match status" value="1"/>
</dbReference>
<dbReference type="GO" id="GO:0003729">
    <property type="term" value="F:mRNA binding"/>
    <property type="evidence" value="ECO:0007669"/>
    <property type="project" value="InterPro"/>
</dbReference>
<dbReference type="PANTHER" id="PTHR47640:SF10">
    <property type="entry name" value="TRNA SELENOCYSTEINE 1-ASSOCIATED PROTEIN 1-RELATED"/>
    <property type="match status" value="1"/>
</dbReference>
<dbReference type="InterPro" id="IPR050825">
    <property type="entry name" value="RBM42_RBP45_47-like"/>
</dbReference>
<dbReference type="FunFam" id="3.30.70.330:FF:000319">
    <property type="entry name" value="Polyadenylate-binding protein RBP47B"/>
    <property type="match status" value="1"/>
</dbReference>
<evidence type="ECO:0000256" key="4">
    <source>
        <dbReference type="ARBA" id="ARBA00022737"/>
    </source>
</evidence>
<feature type="domain" description="RRM" evidence="12">
    <location>
        <begin position="16"/>
        <end position="96"/>
    </location>
</feature>
<evidence type="ECO:0000256" key="6">
    <source>
        <dbReference type="ARBA" id="ARBA00023242"/>
    </source>
</evidence>
<feature type="compositionally biased region" description="Basic and acidic residues" evidence="11">
    <location>
        <begin position="791"/>
        <end position="803"/>
    </location>
</feature>
<dbReference type="GO" id="GO:0006397">
    <property type="term" value="P:mRNA processing"/>
    <property type="evidence" value="ECO:0007669"/>
    <property type="project" value="UniProtKB-KW"/>
</dbReference>
<evidence type="ECO:0000313" key="13">
    <source>
        <dbReference type="EMBL" id="KAG8073658.1"/>
    </source>
</evidence>
<evidence type="ECO:0000256" key="11">
    <source>
        <dbReference type="SAM" id="MobiDB-lite"/>
    </source>
</evidence>
<keyword evidence="3" id="KW-0507">mRNA processing</keyword>
<name>A0A8J5T4S0_ZIZPA</name>
<comment type="similarity">
    <text evidence="8">Belongs to the polyadenylate-binding RBP47 family.</text>
</comment>
<feature type="region of interest" description="Disordered" evidence="11">
    <location>
        <begin position="481"/>
        <end position="633"/>
    </location>
</feature>
<dbReference type="SMART" id="SM00360">
    <property type="entry name" value="RRM"/>
    <property type="match status" value="3"/>
</dbReference>
<comment type="caution">
    <text evidence="13">The sequence shown here is derived from an EMBL/GenBank/DDBJ whole genome shotgun (WGS) entry which is preliminary data.</text>
</comment>
<dbReference type="AlphaFoldDB" id="A0A8J5T4S0"/>
<evidence type="ECO:0000313" key="14">
    <source>
        <dbReference type="Proteomes" id="UP000729402"/>
    </source>
</evidence>
<feature type="region of interest" description="Disordered" evidence="11">
    <location>
        <begin position="1052"/>
        <end position="1073"/>
    </location>
</feature>
<evidence type="ECO:0000256" key="8">
    <source>
        <dbReference type="ARBA" id="ARBA00061069"/>
    </source>
</evidence>
<feature type="compositionally biased region" description="Basic and acidic residues" evidence="11">
    <location>
        <begin position="1058"/>
        <end position="1070"/>
    </location>
</feature>
<dbReference type="EMBL" id="JAAALK010000283">
    <property type="protein sequence ID" value="KAG8073658.1"/>
    <property type="molecule type" value="Genomic_DNA"/>
</dbReference>
<dbReference type="Proteomes" id="UP000729402">
    <property type="component" value="Unassembled WGS sequence"/>
</dbReference>
<protein>
    <recommendedName>
        <fullName evidence="12">RRM domain-containing protein</fullName>
    </recommendedName>
</protein>
<dbReference type="GO" id="GO:0005634">
    <property type="term" value="C:nucleus"/>
    <property type="evidence" value="ECO:0007669"/>
    <property type="project" value="UniProtKB-SubCell"/>
</dbReference>
<proteinExistence type="inferred from homology"/>
<gene>
    <name evidence="13" type="ORF">GUJ93_ZPchr0006g45740</name>
</gene>
<evidence type="ECO:0000256" key="3">
    <source>
        <dbReference type="ARBA" id="ARBA00022664"/>
    </source>
</evidence>
<evidence type="ECO:0000256" key="5">
    <source>
        <dbReference type="ARBA" id="ARBA00022884"/>
    </source>
</evidence>
<feature type="region of interest" description="Disordered" evidence="11">
    <location>
        <begin position="996"/>
        <end position="1025"/>
    </location>
</feature>
<organism evidence="13 14">
    <name type="scientific">Zizania palustris</name>
    <name type="common">Northern wild rice</name>
    <dbReference type="NCBI Taxonomy" id="103762"/>
    <lineage>
        <taxon>Eukaryota</taxon>
        <taxon>Viridiplantae</taxon>
        <taxon>Streptophyta</taxon>
        <taxon>Embryophyta</taxon>
        <taxon>Tracheophyta</taxon>
        <taxon>Spermatophyta</taxon>
        <taxon>Magnoliopsida</taxon>
        <taxon>Liliopsida</taxon>
        <taxon>Poales</taxon>
        <taxon>Poaceae</taxon>
        <taxon>BOP clade</taxon>
        <taxon>Oryzoideae</taxon>
        <taxon>Oryzeae</taxon>
        <taxon>Zizaniinae</taxon>
        <taxon>Zizania</taxon>
    </lineage>
</organism>
<comment type="subcellular location">
    <subcellularLocation>
        <location evidence="2">Cytoplasmic granule</location>
    </subcellularLocation>
    <subcellularLocation>
        <location evidence="1">Nucleus</location>
    </subcellularLocation>
</comment>
<feature type="compositionally biased region" description="Basic and acidic residues" evidence="11">
    <location>
        <begin position="532"/>
        <end position="552"/>
    </location>
</feature>
<evidence type="ECO:0000256" key="9">
    <source>
        <dbReference type="ARBA" id="ARBA00063471"/>
    </source>
</evidence>
<feature type="compositionally biased region" description="Pro residues" evidence="11">
    <location>
        <begin position="587"/>
        <end position="601"/>
    </location>
</feature>
<sequence>MAAAPYHQPTSLEEVRTLWIGDLQYWADENYLYNCFAHTCELQSVKIIRNKLTSLPEGYGFIEFISHEAAEKVLQTYNGTQMPGTEHTFRLNWASFSSGERRPDAGSDHSIFVGDLAPDVTDYLLQETFRVNYSSVKGAKVVTDTNTGRSKGYGFVKFADENEKNRAMSEMNGVYCSTRPMRISAAIPKKGTGSQLQYGATKAMYPAAAYAVPQAQPVLPDSDLTNTTIFIGNLDPNVTEEELRQVCVQFGELIYVKIPVGKACGFVQYASRASAEEAVQRLHGTMIGQQVVRLSWGRSPASKQDQSAVWSQQIDPNQWASAYYGYGYDAYGYAQDPSYTYSAYAGYTQYPQQVEGATDMAAAGGSHAPGMEKEEVYDPMSIPDVNKLNASYMAVHGRAMLGRPLWLRTSSLPQSAEPLFASLSYHLPGIAARPLRLLVSFPNALSSCCTQSAPRRWSRWSPRTLTGAGWWCRGTCATRPTRASRPCTGPISPTRRSLVLPPRLPASNDGRGLPQDEPQPQGQATPVSVGHDAVRREGHQSQRRHQQSEEARSRRRRRHRHLHVAKSKAAPKKRFQEDSENQDPALATPPPPPPASRPPFGAPRWAKNAKDAIKSSAEKRPDNAEKEALLSKNAAPRQLKSTLSARNLLSGRDILGQISDFYNELKRMAGGNGSRPVSATMEELRPSPMNEGDAVDKVDCGWGAGDQVPLEEAAKEVARQEIAEKSSSPMKGKKVGLKLEAGKPSVLKEVKATPPTPQRFPSSSSMNHAKNVKAGGMSIAGKKPLKGKVTPGKDLENSRDSKRQPFGSSPPPPWPASSLHHRRWPPPLHSAKSSTSVTDHSVVAANLAVLGSTASGGPAAAAAIYPATAAPVFTTTPPLLAAFPAVAAATGVLAPCAAVVGMLTPCAATGFPTTAAIYQDAAAGFLATTAIYPVTAASVSTTAPLPLATFPTSADADATDAALIVALTTAKTVVAAREPLTEKCLQITTLISELPKQHPQSNKQTTNACSSQGNTPGIKATPAAKHKANQRMLAASCYCLMEEKEHASCKLPVEDDEHNSNKEDEHNNNKEEEDLDFVSSMFMEPKEQYNDANMINRTDLI</sequence>
<dbReference type="FunFam" id="3.30.70.330:FF:000103">
    <property type="entry name" value="Polyadenylate-binding protein RBP47B"/>
    <property type="match status" value="1"/>
</dbReference>
<dbReference type="CDD" id="cd12345">
    <property type="entry name" value="RRM2_SECp43_like"/>
    <property type="match status" value="1"/>
</dbReference>
<evidence type="ECO:0000259" key="12">
    <source>
        <dbReference type="PROSITE" id="PS50102"/>
    </source>
</evidence>
<feature type="domain" description="RRM" evidence="12">
    <location>
        <begin position="109"/>
        <end position="188"/>
    </location>
</feature>
<feature type="compositionally biased region" description="Polar residues" evidence="11">
    <location>
        <begin position="998"/>
        <end position="1015"/>
    </location>
</feature>
<reference evidence="13" key="2">
    <citation type="submission" date="2021-02" db="EMBL/GenBank/DDBJ databases">
        <authorList>
            <person name="Kimball J.A."/>
            <person name="Haas M.W."/>
            <person name="Macchietto M."/>
            <person name="Kono T."/>
            <person name="Duquette J."/>
            <person name="Shao M."/>
        </authorList>
    </citation>
    <scope>NUCLEOTIDE SEQUENCE</scope>
    <source>
        <tissue evidence="13">Fresh leaf tissue</tissue>
    </source>
</reference>
<dbReference type="InterPro" id="IPR000504">
    <property type="entry name" value="RRM_dom"/>
</dbReference>
<keyword evidence="4" id="KW-0677">Repeat</keyword>
<dbReference type="CDD" id="cd12344">
    <property type="entry name" value="RRM1_SECp43_like"/>
    <property type="match status" value="1"/>
</dbReference>
<dbReference type="OrthoDB" id="1924112at2759"/>
<evidence type="ECO:0000256" key="7">
    <source>
        <dbReference type="ARBA" id="ARBA00057395"/>
    </source>
</evidence>
<comment type="subunit">
    <text evidence="9">Interacts with the poly(A) tail of mRNA in nucleus.</text>
</comment>
<feature type="domain" description="RRM" evidence="12">
    <location>
        <begin position="227"/>
        <end position="299"/>
    </location>
</feature>
<reference evidence="13" key="1">
    <citation type="journal article" date="2021" name="bioRxiv">
        <title>Whole Genome Assembly and Annotation of Northern Wild Rice, Zizania palustris L., Supports a Whole Genome Duplication in the Zizania Genus.</title>
        <authorList>
            <person name="Haas M."/>
            <person name="Kono T."/>
            <person name="Macchietto M."/>
            <person name="Millas R."/>
            <person name="McGilp L."/>
            <person name="Shao M."/>
            <person name="Duquette J."/>
            <person name="Hirsch C.N."/>
            <person name="Kimball J."/>
        </authorList>
    </citation>
    <scope>NUCLEOTIDE SEQUENCE</scope>
    <source>
        <tissue evidence="13">Fresh leaf tissue</tissue>
    </source>
</reference>
<dbReference type="FunFam" id="3.30.70.330:FF:000144">
    <property type="entry name" value="Polyadenylate-binding protein RBP47B"/>
    <property type="match status" value="1"/>
</dbReference>
<feature type="region of interest" description="Disordered" evidence="11">
    <location>
        <begin position="750"/>
        <end position="835"/>
    </location>
</feature>
<dbReference type="PROSITE" id="PS50102">
    <property type="entry name" value="RRM"/>
    <property type="match status" value="3"/>
</dbReference>
<accession>A0A8J5T4S0</accession>
<feature type="compositionally biased region" description="Basic and acidic residues" evidence="11">
    <location>
        <begin position="608"/>
        <end position="629"/>
    </location>
</feature>
<keyword evidence="6" id="KW-0539">Nucleus</keyword>
<keyword evidence="14" id="KW-1185">Reference proteome</keyword>
<dbReference type="GO" id="GO:0005829">
    <property type="term" value="C:cytosol"/>
    <property type="evidence" value="ECO:0007669"/>
    <property type="project" value="TreeGrafter"/>
</dbReference>
<evidence type="ECO:0000256" key="1">
    <source>
        <dbReference type="ARBA" id="ARBA00004123"/>
    </source>
</evidence>
<feature type="compositionally biased region" description="Basic residues" evidence="11">
    <location>
        <begin position="553"/>
        <end position="573"/>
    </location>
</feature>
<evidence type="ECO:0000256" key="2">
    <source>
        <dbReference type="ARBA" id="ARBA00004463"/>
    </source>
</evidence>
<comment type="function">
    <text evidence="7">Heterogeneous nuclear ribonucleoprotein (hnRNP)-protein binding the poly(A) tail of mRNA and probably involved in some steps of pre-mRNA maturation.</text>
</comment>
<keyword evidence="5 10" id="KW-0694">RNA-binding</keyword>